<dbReference type="STRING" id="767452.AVL62_01760"/>
<dbReference type="Gene3D" id="3.40.50.720">
    <property type="entry name" value="NAD(P)-binding Rossmann-like Domain"/>
    <property type="match status" value="1"/>
</dbReference>
<dbReference type="InterPro" id="IPR001509">
    <property type="entry name" value="Epimerase_deHydtase"/>
</dbReference>
<proteinExistence type="inferred from homology"/>
<dbReference type="NCBIfam" id="TIGR01777">
    <property type="entry name" value="yfcH"/>
    <property type="match status" value="1"/>
</dbReference>
<evidence type="ECO:0000256" key="1">
    <source>
        <dbReference type="ARBA" id="ARBA00009353"/>
    </source>
</evidence>
<evidence type="ECO:0000313" key="4">
    <source>
        <dbReference type="EMBL" id="KUG53798.1"/>
    </source>
</evidence>
<feature type="domain" description="NAD-dependent epimerase/dehydratase" evidence="2">
    <location>
        <begin position="2"/>
        <end position="222"/>
    </location>
</feature>
<comment type="caution">
    <text evidence="4">The sequence shown here is derived from an EMBL/GenBank/DDBJ whole genome shotgun (WGS) entry which is preliminary data.</text>
</comment>
<accession>A0A0W8I6H3</accession>
<dbReference type="InterPro" id="IPR013549">
    <property type="entry name" value="DUF1731"/>
</dbReference>
<dbReference type="SUPFAM" id="SSF51735">
    <property type="entry name" value="NAD(P)-binding Rossmann-fold domains"/>
    <property type="match status" value="1"/>
</dbReference>
<protein>
    <submittedName>
        <fullName evidence="4">Epimerase</fullName>
    </submittedName>
</protein>
<comment type="similarity">
    <text evidence="1">Belongs to the NAD(P)-dependent epimerase/dehydratase family. SDR39U1 subfamily.</text>
</comment>
<dbReference type="OrthoDB" id="9801773at2"/>
<dbReference type="PANTHER" id="PTHR11092">
    <property type="entry name" value="SUGAR NUCLEOTIDE EPIMERASE RELATED"/>
    <property type="match status" value="1"/>
</dbReference>
<dbReference type="Proteomes" id="UP000054837">
    <property type="component" value="Unassembled WGS sequence"/>
</dbReference>
<dbReference type="InterPro" id="IPR010099">
    <property type="entry name" value="SDR39U1"/>
</dbReference>
<dbReference type="InterPro" id="IPR036291">
    <property type="entry name" value="NAD(P)-bd_dom_sf"/>
</dbReference>
<dbReference type="Pfam" id="PF08338">
    <property type="entry name" value="DUF1731"/>
    <property type="match status" value="1"/>
</dbReference>
<evidence type="ECO:0000313" key="5">
    <source>
        <dbReference type="Proteomes" id="UP000054837"/>
    </source>
</evidence>
<dbReference type="AlphaFoldDB" id="A0A0W8I6H3"/>
<sequence>MVAITGASGLIGSRLSEVLRGRGDQVLHLVRRDPAPAARLPDGVREARWSPGDRLDPGTLEGVAGVVHLAGAGIGDRRWTEERKAVLVSSRLDGTRTIARALAEVASADGHRPRLVSGSAVGFYGDRGDEVLTEDSPAGEGFLARLVQDWEAATGAAEEAGVPVAHARTGIVLSPDGGALGRLLPLVRLGLAGPLAGGDAWWPWITLHDEVRALVHLLDRADVTGPVNLSAPSPATQQQVTRELAGELHRPAILPAPGWALRLVLGEMSQEILASTRALPRVLERSGFEFTHPDRGRATRWVVEELRA</sequence>
<dbReference type="Pfam" id="PF01370">
    <property type="entry name" value="Epimerase"/>
    <property type="match status" value="1"/>
</dbReference>
<dbReference type="PANTHER" id="PTHR11092:SF0">
    <property type="entry name" value="EPIMERASE FAMILY PROTEIN SDR39U1"/>
    <property type="match status" value="1"/>
</dbReference>
<reference evidence="4 5" key="1">
    <citation type="submission" date="2015-12" db="EMBL/GenBank/DDBJ databases">
        <title>Serinicoccus chungangenesis strain CD08_5 genome sequencing and assembly.</title>
        <authorList>
            <person name="Chander A.M."/>
            <person name="Kaur G."/>
            <person name="Nair G.R."/>
            <person name="Dhawan D.K."/>
            <person name="Kochhar R.K."/>
            <person name="Mayilraj S."/>
            <person name="Bhadada S.K."/>
        </authorList>
    </citation>
    <scope>NUCLEOTIDE SEQUENCE [LARGE SCALE GENOMIC DNA]</scope>
    <source>
        <strain evidence="4 5">CD08_5</strain>
    </source>
</reference>
<dbReference type="EMBL" id="LQBL01000028">
    <property type="protein sequence ID" value="KUG53798.1"/>
    <property type="molecule type" value="Genomic_DNA"/>
</dbReference>
<gene>
    <name evidence="4" type="ORF">AVL62_01760</name>
</gene>
<keyword evidence="5" id="KW-1185">Reference proteome</keyword>
<organism evidence="4 5">
    <name type="scientific">Serinicoccus chungangensis</name>
    <dbReference type="NCBI Taxonomy" id="767452"/>
    <lineage>
        <taxon>Bacteria</taxon>
        <taxon>Bacillati</taxon>
        <taxon>Actinomycetota</taxon>
        <taxon>Actinomycetes</taxon>
        <taxon>Micrococcales</taxon>
        <taxon>Ornithinimicrobiaceae</taxon>
        <taxon>Serinicoccus</taxon>
    </lineage>
</organism>
<evidence type="ECO:0000259" key="2">
    <source>
        <dbReference type="Pfam" id="PF01370"/>
    </source>
</evidence>
<name>A0A0W8I6H3_9MICO</name>
<evidence type="ECO:0000259" key="3">
    <source>
        <dbReference type="Pfam" id="PF08338"/>
    </source>
</evidence>
<feature type="domain" description="DUF1731" evidence="3">
    <location>
        <begin position="256"/>
        <end position="298"/>
    </location>
</feature>